<dbReference type="AlphaFoldDB" id="A0AAD4NG97"/>
<comment type="caution">
    <text evidence="1">The sequence shown here is derived from an EMBL/GenBank/DDBJ whole genome shotgun (WGS) entry which is preliminary data.</text>
</comment>
<name>A0AAD4NG97_9BILA</name>
<protein>
    <submittedName>
        <fullName evidence="1">Uncharacterized protein</fullName>
    </submittedName>
</protein>
<evidence type="ECO:0000313" key="1">
    <source>
        <dbReference type="EMBL" id="KAI1726523.1"/>
    </source>
</evidence>
<keyword evidence="2" id="KW-1185">Reference proteome</keyword>
<gene>
    <name evidence="1" type="ORF">DdX_03245</name>
</gene>
<dbReference type="EMBL" id="JAKKPZ010000002">
    <property type="protein sequence ID" value="KAI1726523.1"/>
    <property type="molecule type" value="Genomic_DNA"/>
</dbReference>
<reference evidence="1" key="1">
    <citation type="submission" date="2022-01" db="EMBL/GenBank/DDBJ databases">
        <title>Genome Sequence Resource for Two Populations of Ditylenchus destructor, the Migratory Endoparasitic Phytonematode.</title>
        <authorList>
            <person name="Zhang H."/>
            <person name="Lin R."/>
            <person name="Xie B."/>
        </authorList>
    </citation>
    <scope>NUCLEOTIDE SEQUENCE</scope>
    <source>
        <strain evidence="1">BazhouSP</strain>
    </source>
</reference>
<dbReference type="Proteomes" id="UP001201812">
    <property type="component" value="Unassembled WGS sequence"/>
</dbReference>
<accession>A0AAD4NG97</accession>
<evidence type="ECO:0000313" key="2">
    <source>
        <dbReference type="Proteomes" id="UP001201812"/>
    </source>
</evidence>
<sequence>MPSSVSVCPPPSAVRLGCSGDEPREKLTSRPTYYWKEASKKIPDFGESCPPLSFSYCKQCSQPDSYCIANIMPHSIASEKLCGYYARFGFLFHFGNTAMLPPYISFYEATIRYSSFSVI</sequence>
<organism evidence="1 2">
    <name type="scientific">Ditylenchus destructor</name>
    <dbReference type="NCBI Taxonomy" id="166010"/>
    <lineage>
        <taxon>Eukaryota</taxon>
        <taxon>Metazoa</taxon>
        <taxon>Ecdysozoa</taxon>
        <taxon>Nematoda</taxon>
        <taxon>Chromadorea</taxon>
        <taxon>Rhabditida</taxon>
        <taxon>Tylenchina</taxon>
        <taxon>Tylenchomorpha</taxon>
        <taxon>Sphaerularioidea</taxon>
        <taxon>Anguinidae</taxon>
        <taxon>Anguininae</taxon>
        <taxon>Ditylenchus</taxon>
    </lineage>
</organism>
<proteinExistence type="predicted"/>